<evidence type="ECO:0000256" key="1">
    <source>
        <dbReference type="SAM" id="MobiDB-lite"/>
    </source>
</evidence>
<dbReference type="RefSeq" id="WP_272742330.1">
    <property type="nucleotide sequence ID" value="NZ_JAQQKW010000010.1"/>
</dbReference>
<gene>
    <name evidence="2" type="ORF">PQU94_15450</name>
</gene>
<keyword evidence="3" id="KW-1185">Reference proteome</keyword>
<evidence type="ECO:0000313" key="2">
    <source>
        <dbReference type="EMBL" id="MDC7695672.1"/>
    </source>
</evidence>
<dbReference type="InterPro" id="IPR045617">
    <property type="entry name" value="DUF6445"/>
</dbReference>
<evidence type="ECO:0000313" key="3">
    <source>
        <dbReference type="Proteomes" id="UP001216595"/>
    </source>
</evidence>
<feature type="region of interest" description="Disordered" evidence="1">
    <location>
        <begin position="34"/>
        <end position="57"/>
    </location>
</feature>
<dbReference type="Pfam" id="PF20043">
    <property type="entry name" value="DUF6445"/>
    <property type="match status" value="1"/>
</dbReference>
<organism evidence="2 3">
    <name type="scientific">Asticcacaulis currens</name>
    <dbReference type="NCBI Taxonomy" id="2984210"/>
    <lineage>
        <taxon>Bacteria</taxon>
        <taxon>Pseudomonadati</taxon>
        <taxon>Pseudomonadota</taxon>
        <taxon>Alphaproteobacteria</taxon>
        <taxon>Caulobacterales</taxon>
        <taxon>Caulobacteraceae</taxon>
        <taxon>Asticcacaulis</taxon>
    </lineage>
</organism>
<reference evidence="2 3" key="1">
    <citation type="submission" date="2023-01" db="EMBL/GenBank/DDBJ databases">
        <title>Novel species of the genus Asticcacaulis isolated from rivers.</title>
        <authorList>
            <person name="Lu H."/>
        </authorList>
    </citation>
    <scope>NUCLEOTIDE SEQUENCE [LARGE SCALE GENOMIC DNA]</scope>
    <source>
        <strain evidence="2 3">DXS10W</strain>
    </source>
</reference>
<comment type="caution">
    <text evidence="2">The sequence shown here is derived from an EMBL/GenBank/DDBJ whole genome shotgun (WGS) entry which is preliminary data.</text>
</comment>
<accession>A0ABT5IHK9</accession>
<name>A0ABT5IHK9_9CAUL</name>
<protein>
    <submittedName>
        <fullName evidence="2">DUF6445 family protein</fullName>
    </submittedName>
</protein>
<sequence length="229" mass="25195">MDVSVQHIGQSGARVVVIDDFLNEASRVVDMAAASTPFPPEGQTAYPGRRRQIGPEDPASPYVMGVLQKVAPVIGQAFGVSGFGIVEASFSMVTTPPDALSPVQRLPHFDWADPRMVAVLHHLHHLPDTGTAFYRHIASGIERVDAESAPRLRQAMRDEDERLGVSSGFTAETNDRYEKIFHVEGRFNRLVIYQGALLHSGYIPPDFAFSDDPRTGRLTGNIFVRLNDT</sequence>
<dbReference type="Proteomes" id="UP001216595">
    <property type="component" value="Unassembled WGS sequence"/>
</dbReference>
<proteinExistence type="predicted"/>
<dbReference type="EMBL" id="JAQQKW010000010">
    <property type="protein sequence ID" value="MDC7695672.1"/>
    <property type="molecule type" value="Genomic_DNA"/>
</dbReference>